<dbReference type="RefSeq" id="WP_171649902.1">
    <property type="nucleotide sequence ID" value="NZ_WHOD01000003.1"/>
</dbReference>
<gene>
    <name evidence="2" type="ORF">GC093_00590</name>
</gene>
<name>A0A972GJ73_9BACL</name>
<evidence type="ECO:0000313" key="2">
    <source>
        <dbReference type="EMBL" id="NOU91737.1"/>
    </source>
</evidence>
<organism evidence="2 3">
    <name type="scientific">Paenibacillus foliorum</name>
    <dbReference type="NCBI Taxonomy" id="2654974"/>
    <lineage>
        <taxon>Bacteria</taxon>
        <taxon>Bacillati</taxon>
        <taxon>Bacillota</taxon>
        <taxon>Bacilli</taxon>
        <taxon>Bacillales</taxon>
        <taxon>Paenibacillaceae</taxon>
        <taxon>Paenibacillus</taxon>
    </lineage>
</organism>
<reference evidence="2" key="1">
    <citation type="submission" date="2019-10" db="EMBL/GenBank/DDBJ databases">
        <title>Description of Paenibacillus glebae sp. nov.</title>
        <authorList>
            <person name="Carlier A."/>
            <person name="Qi S."/>
        </authorList>
    </citation>
    <scope>NUCLEOTIDE SEQUENCE</scope>
    <source>
        <strain evidence="2">LMG 31456</strain>
    </source>
</reference>
<proteinExistence type="predicted"/>
<dbReference type="Proteomes" id="UP000641588">
    <property type="component" value="Unassembled WGS sequence"/>
</dbReference>
<feature type="region of interest" description="Disordered" evidence="1">
    <location>
        <begin position="33"/>
        <end position="61"/>
    </location>
</feature>
<protein>
    <submittedName>
        <fullName evidence="2">Uncharacterized protein</fullName>
    </submittedName>
</protein>
<evidence type="ECO:0000313" key="3">
    <source>
        <dbReference type="Proteomes" id="UP000641588"/>
    </source>
</evidence>
<dbReference type="AlphaFoldDB" id="A0A972GJ73"/>
<dbReference type="EMBL" id="WHOD01000003">
    <property type="protein sequence ID" value="NOU91737.1"/>
    <property type="molecule type" value="Genomic_DNA"/>
</dbReference>
<comment type="caution">
    <text evidence="2">The sequence shown here is derived from an EMBL/GenBank/DDBJ whole genome shotgun (WGS) entry which is preliminary data.</text>
</comment>
<sequence length="61" mass="6875">MGIVLLDLTMSWRDFITGPDDNVEWLQSMILGEETNDQHMGEAQDQGGQQGPMRQNGGIRR</sequence>
<keyword evidence="3" id="KW-1185">Reference proteome</keyword>
<evidence type="ECO:0000256" key="1">
    <source>
        <dbReference type="SAM" id="MobiDB-lite"/>
    </source>
</evidence>
<accession>A0A972GJ73</accession>